<dbReference type="InterPro" id="IPR006901">
    <property type="entry name" value="TrmK"/>
</dbReference>
<protein>
    <submittedName>
        <fullName evidence="1">SAM-dependent methyltransferase</fullName>
    </submittedName>
</protein>
<dbReference type="GO" id="GO:0032259">
    <property type="term" value="P:methylation"/>
    <property type="evidence" value="ECO:0007669"/>
    <property type="project" value="UniProtKB-KW"/>
</dbReference>
<evidence type="ECO:0000313" key="2">
    <source>
        <dbReference type="Proteomes" id="UP000515860"/>
    </source>
</evidence>
<gene>
    <name evidence="1" type="ORF">H9Q79_03450</name>
</gene>
<dbReference type="Pfam" id="PF12847">
    <property type="entry name" value="Methyltransf_18"/>
    <property type="match status" value="1"/>
</dbReference>
<dbReference type="AlphaFoldDB" id="A0A7G9GEX5"/>
<dbReference type="KEGG" id="whj:H9Q79_03450"/>
<sequence>MVLSKRMECVASMVTPGGRLADVGCDHGYLPIWLFETGRIAGAVAMDIRPGPLERAKANIAQHGLGQYIQTRLSDGMEKLAPGEVDSAILAGMGGKLMVRILSESPGTVQSLRELVLEPQSETAALRKYLMEAGFQIEAEDMVLEDGKFYPVMRAVPVGTSEELSAEQLRFGPRLLENRHPVLLAYLHREEEVSLRLEESLQRAGSPRAEERLREIQEEIQHIRAAYVYYDM</sequence>
<keyword evidence="1" id="KW-0808">Transferase</keyword>
<dbReference type="Proteomes" id="UP000515860">
    <property type="component" value="Chromosome"/>
</dbReference>
<dbReference type="Gene3D" id="3.40.50.150">
    <property type="entry name" value="Vaccinia Virus protein VP39"/>
    <property type="match status" value="1"/>
</dbReference>
<dbReference type="PANTHER" id="PTHR38451">
    <property type="entry name" value="TRNA (ADENINE(22)-N(1))-METHYLTRANSFERASE"/>
    <property type="match status" value="1"/>
</dbReference>
<dbReference type="Gene3D" id="1.10.287.1890">
    <property type="match status" value="1"/>
</dbReference>
<dbReference type="PANTHER" id="PTHR38451:SF1">
    <property type="entry name" value="TRNA (ADENINE(22)-N(1))-METHYLTRANSFERASE"/>
    <property type="match status" value="1"/>
</dbReference>
<proteinExistence type="predicted"/>
<evidence type="ECO:0000313" key="1">
    <source>
        <dbReference type="EMBL" id="QNM09357.1"/>
    </source>
</evidence>
<name>A0A7G9GEX5_9FIRM</name>
<dbReference type="InterPro" id="IPR029063">
    <property type="entry name" value="SAM-dependent_MTases_sf"/>
</dbReference>
<dbReference type="SUPFAM" id="SSF53335">
    <property type="entry name" value="S-adenosyl-L-methionine-dependent methyltransferases"/>
    <property type="match status" value="1"/>
</dbReference>
<keyword evidence="2" id="KW-1185">Reference proteome</keyword>
<accession>A0A7G9GEX5</accession>
<dbReference type="RefSeq" id="WP_249329197.1">
    <property type="nucleotide sequence ID" value="NZ_CP060635.1"/>
</dbReference>
<dbReference type="EMBL" id="CP060635">
    <property type="protein sequence ID" value="QNM09357.1"/>
    <property type="molecule type" value="Genomic_DNA"/>
</dbReference>
<dbReference type="GO" id="GO:0160105">
    <property type="term" value="F:tRNA (adenine(22)-N1)-methyltransferase activity"/>
    <property type="evidence" value="ECO:0007669"/>
    <property type="project" value="InterPro"/>
</dbReference>
<reference evidence="1 2" key="1">
    <citation type="submission" date="2020-08" db="EMBL/GenBank/DDBJ databases">
        <authorList>
            <person name="Liu C."/>
            <person name="Sun Q."/>
        </authorList>
    </citation>
    <scope>NUCLEOTIDE SEQUENCE [LARGE SCALE GENOMIC DNA]</scope>
    <source>
        <strain evidence="1 2">NSJ-29</strain>
    </source>
</reference>
<keyword evidence="1" id="KW-0489">Methyltransferase</keyword>
<dbReference type="PIRSF" id="PIRSF018637">
    <property type="entry name" value="TrmK"/>
    <property type="match status" value="1"/>
</dbReference>
<organism evidence="1 2">
    <name type="scientific">Wansuia hejianensis</name>
    <dbReference type="NCBI Taxonomy" id="2763667"/>
    <lineage>
        <taxon>Bacteria</taxon>
        <taxon>Bacillati</taxon>
        <taxon>Bacillota</taxon>
        <taxon>Clostridia</taxon>
        <taxon>Lachnospirales</taxon>
        <taxon>Lachnospiraceae</taxon>
        <taxon>Wansuia</taxon>
    </lineage>
</organism>